<comment type="caution">
    <text evidence="2">The sequence shown here is derived from an EMBL/GenBank/DDBJ whole genome shotgun (WGS) entry which is preliminary data.</text>
</comment>
<sequence length="108" mass="11824">MSNAQVGDVDDVHPADFIEAKFQGGTVLDFHKYVADHFDTSKASKGKMVASFTISESGEITDIRIVEITTVEAAQEFIRILKAAPKWEPAKKGGKPASMKIKLPLVYN</sequence>
<dbReference type="GO" id="GO:0055085">
    <property type="term" value="P:transmembrane transport"/>
    <property type="evidence" value="ECO:0007669"/>
    <property type="project" value="InterPro"/>
</dbReference>
<keyword evidence="3" id="KW-1185">Reference proteome</keyword>
<evidence type="ECO:0000313" key="2">
    <source>
        <dbReference type="EMBL" id="NMH27270.1"/>
    </source>
</evidence>
<organism evidence="2 3">
    <name type="scientific">Flavobacterium silvaticum</name>
    <dbReference type="NCBI Taxonomy" id="1852020"/>
    <lineage>
        <taxon>Bacteria</taxon>
        <taxon>Pseudomonadati</taxon>
        <taxon>Bacteroidota</taxon>
        <taxon>Flavobacteriia</taxon>
        <taxon>Flavobacteriales</taxon>
        <taxon>Flavobacteriaceae</taxon>
        <taxon>Flavobacterium</taxon>
    </lineage>
</organism>
<dbReference type="Gene3D" id="3.30.1150.10">
    <property type="match status" value="1"/>
</dbReference>
<proteinExistence type="predicted"/>
<evidence type="ECO:0000259" key="1">
    <source>
        <dbReference type="Pfam" id="PF03544"/>
    </source>
</evidence>
<gene>
    <name evidence="2" type="ORF">G6047_04430</name>
</gene>
<dbReference type="AlphaFoldDB" id="A0A972JGV0"/>
<evidence type="ECO:0000313" key="3">
    <source>
        <dbReference type="Proteomes" id="UP000712080"/>
    </source>
</evidence>
<feature type="domain" description="TonB C-terminal" evidence="1">
    <location>
        <begin position="44"/>
        <end position="108"/>
    </location>
</feature>
<dbReference type="RefSeq" id="WP_169526275.1">
    <property type="nucleotide sequence ID" value="NZ_JAAMPU010000099.1"/>
</dbReference>
<reference evidence="2" key="1">
    <citation type="submission" date="2020-02" db="EMBL/GenBank/DDBJ databases">
        <title>Flavobacterium sp. genome.</title>
        <authorList>
            <person name="Jung H.S."/>
            <person name="Baek J.H."/>
            <person name="Jeon C.O."/>
        </authorList>
    </citation>
    <scope>NUCLEOTIDE SEQUENCE</scope>
    <source>
        <strain evidence="2">SE-s28</strain>
    </source>
</reference>
<dbReference type="SUPFAM" id="SSF74653">
    <property type="entry name" value="TolA/TonB C-terminal domain"/>
    <property type="match status" value="1"/>
</dbReference>
<name>A0A972JGV0_9FLAO</name>
<accession>A0A972JGV0</accession>
<dbReference type="InterPro" id="IPR037682">
    <property type="entry name" value="TonB_C"/>
</dbReference>
<dbReference type="Proteomes" id="UP000712080">
    <property type="component" value="Unassembled WGS sequence"/>
</dbReference>
<dbReference type="Pfam" id="PF03544">
    <property type="entry name" value="TonB_C"/>
    <property type="match status" value="1"/>
</dbReference>
<dbReference type="EMBL" id="JAAMPU010000099">
    <property type="protein sequence ID" value="NMH27270.1"/>
    <property type="molecule type" value="Genomic_DNA"/>
</dbReference>
<protein>
    <recommendedName>
        <fullName evidence="1">TonB C-terminal domain-containing protein</fullName>
    </recommendedName>
</protein>